<accession>C0CL76</accession>
<dbReference type="GO" id="GO:0003677">
    <property type="term" value="F:DNA binding"/>
    <property type="evidence" value="ECO:0007669"/>
    <property type="project" value="UniProtKB-KW"/>
</dbReference>
<dbReference type="GO" id="GO:0003700">
    <property type="term" value="F:DNA-binding transcription factor activity"/>
    <property type="evidence" value="ECO:0007669"/>
    <property type="project" value="InterPro"/>
</dbReference>
<dbReference type="AlphaFoldDB" id="C0CL76"/>
<dbReference type="HOGENOM" id="CLU_060699_1_4_9"/>
<dbReference type="Proteomes" id="UP000003100">
    <property type="component" value="Unassembled WGS sequence"/>
</dbReference>
<dbReference type="SUPFAM" id="SSF100950">
    <property type="entry name" value="NagB/RpiA/CoA transferase-like"/>
    <property type="match status" value="1"/>
</dbReference>
<dbReference type="InterPro" id="IPR050313">
    <property type="entry name" value="Carb_Metab_HTH_regulators"/>
</dbReference>
<evidence type="ECO:0000256" key="3">
    <source>
        <dbReference type="ARBA" id="ARBA00023163"/>
    </source>
</evidence>
<dbReference type="SMART" id="SM00420">
    <property type="entry name" value="HTH_DEOR"/>
    <property type="match status" value="1"/>
</dbReference>
<reference evidence="5 6" key="2">
    <citation type="submission" date="2009-02" db="EMBL/GenBank/DDBJ databases">
        <title>Draft genome sequence of Blautia hydrogenotrophica DSM 10507 (Ruminococcus hydrogenotrophicus DSM 10507).</title>
        <authorList>
            <person name="Sudarsanam P."/>
            <person name="Ley R."/>
            <person name="Guruge J."/>
            <person name="Turnbaugh P.J."/>
            <person name="Mahowald M."/>
            <person name="Liep D."/>
            <person name="Gordon J."/>
        </authorList>
    </citation>
    <scope>NUCLEOTIDE SEQUENCE [LARGE SCALE GENOMIC DNA]</scope>
    <source>
        <strain evidence="6">DSM 10507 / JCM 14656 / S5a33</strain>
    </source>
</reference>
<dbReference type="InterPro" id="IPR014036">
    <property type="entry name" value="DeoR-like_C"/>
</dbReference>
<dbReference type="InterPro" id="IPR018356">
    <property type="entry name" value="Tscrpt_reg_HTH_DeoR_CS"/>
</dbReference>
<dbReference type="eggNOG" id="COG1349">
    <property type="taxonomic scope" value="Bacteria"/>
</dbReference>
<dbReference type="SMART" id="SM01134">
    <property type="entry name" value="DeoRC"/>
    <property type="match status" value="1"/>
</dbReference>
<keyword evidence="3" id="KW-0804">Transcription</keyword>
<dbReference type="PANTHER" id="PTHR30363:SF44">
    <property type="entry name" value="AGA OPERON TRANSCRIPTIONAL REPRESSOR-RELATED"/>
    <property type="match status" value="1"/>
</dbReference>
<dbReference type="Pfam" id="PF08220">
    <property type="entry name" value="HTH_DeoR"/>
    <property type="match status" value="1"/>
</dbReference>
<evidence type="ECO:0000256" key="1">
    <source>
        <dbReference type="ARBA" id="ARBA00023015"/>
    </source>
</evidence>
<dbReference type="Gene3D" id="1.10.10.10">
    <property type="entry name" value="Winged helix-like DNA-binding domain superfamily/Winged helix DNA-binding domain"/>
    <property type="match status" value="1"/>
</dbReference>
<keyword evidence="2" id="KW-0238">DNA-binding</keyword>
<sequence>MESKKMLYNQRAEVILQQLQLQAVVKISDLTELLHVSVDTVRRDLRTMESQGMVKCVRGGACLPDTLAAFSNFKGREIIHSDLKREAAKKAVRYVKDGTLIALNAGTTNTILAQELALRNEHFTVVTNNLAAAQILMQNPLIELISIGGMVDVMEKSTYGTVCEQEFQNYYPDLAFLSINAVNYQDGFTDFRYHEEGVIQILARNSQQTIAVMDSSKLGKRSKKNVLTFNEVDRLLMDDGVSDRLKEEYGQKGLKIE</sequence>
<name>C0CL76_BLAHS</name>
<evidence type="ECO:0000313" key="5">
    <source>
        <dbReference type="EMBL" id="EEG49461.1"/>
    </source>
</evidence>
<evidence type="ECO:0000256" key="2">
    <source>
        <dbReference type="ARBA" id="ARBA00023125"/>
    </source>
</evidence>
<dbReference type="Gene3D" id="3.40.50.1360">
    <property type="match status" value="1"/>
</dbReference>
<protein>
    <recommendedName>
        <fullName evidence="4">HTH deoR-type domain-containing protein</fullName>
    </recommendedName>
</protein>
<dbReference type="PANTHER" id="PTHR30363">
    <property type="entry name" value="HTH-TYPE TRANSCRIPTIONAL REGULATOR SRLR-RELATED"/>
    <property type="match status" value="1"/>
</dbReference>
<dbReference type="PROSITE" id="PS51000">
    <property type="entry name" value="HTH_DEOR_2"/>
    <property type="match status" value="1"/>
</dbReference>
<dbReference type="PRINTS" id="PR00037">
    <property type="entry name" value="HTHLACR"/>
</dbReference>
<evidence type="ECO:0000259" key="4">
    <source>
        <dbReference type="PROSITE" id="PS51000"/>
    </source>
</evidence>
<reference evidence="5 6" key="1">
    <citation type="submission" date="2009-01" db="EMBL/GenBank/DDBJ databases">
        <authorList>
            <person name="Fulton L."/>
            <person name="Clifton S."/>
            <person name="Fulton B."/>
            <person name="Xu J."/>
            <person name="Minx P."/>
            <person name="Pepin K.H."/>
            <person name="Johnson M."/>
            <person name="Bhonagiri V."/>
            <person name="Nash W.E."/>
            <person name="Mardis E.R."/>
            <person name="Wilson R.K."/>
        </authorList>
    </citation>
    <scope>NUCLEOTIDE SEQUENCE [LARGE SCALE GENOMIC DNA]</scope>
    <source>
        <strain evidence="6">DSM 10507 / JCM 14656 / S5a33</strain>
    </source>
</reference>
<keyword evidence="1" id="KW-0805">Transcription regulation</keyword>
<organism evidence="5 6">
    <name type="scientific">Blautia hydrogenotrophica (strain DSM 10507 / JCM 14656 / S5a33)</name>
    <name type="common">Ruminococcus hydrogenotrophicus</name>
    <dbReference type="NCBI Taxonomy" id="476272"/>
    <lineage>
        <taxon>Bacteria</taxon>
        <taxon>Bacillati</taxon>
        <taxon>Bacillota</taxon>
        <taxon>Clostridia</taxon>
        <taxon>Lachnospirales</taxon>
        <taxon>Lachnospiraceae</taxon>
        <taxon>Blautia</taxon>
    </lineage>
</organism>
<dbReference type="SUPFAM" id="SSF46785">
    <property type="entry name" value="Winged helix' DNA-binding domain"/>
    <property type="match status" value="1"/>
</dbReference>
<dbReference type="InterPro" id="IPR001034">
    <property type="entry name" value="DeoR_HTH"/>
</dbReference>
<dbReference type="InterPro" id="IPR037171">
    <property type="entry name" value="NagB/RpiA_transferase-like"/>
</dbReference>
<proteinExistence type="predicted"/>
<dbReference type="PATRIC" id="fig|476272.21.peg.2947"/>
<dbReference type="InterPro" id="IPR036390">
    <property type="entry name" value="WH_DNA-bd_sf"/>
</dbReference>
<dbReference type="PROSITE" id="PS00894">
    <property type="entry name" value="HTH_DEOR_1"/>
    <property type="match status" value="1"/>
</dbReference>
<keyword evidence="6" id="KW-1185">Reference proteome</keyword>
<feature type="domain" description="HTH deoR-type" evidence="4">
    <location>
        <begin position="8"/>
        <end position="63"/>
    </location>
</feature>
<dbReference type="EMBL" id="ACBZ01000078">
    <property type="protein sequence ID" value="EEG49461.1"/>
    <property type="molecule type" value="Genomic_DNA"/>
</dbReference>
<dbReference type="Pfam" id="PF00455">
    <property type="entry name" value="DeoRC"/>
    <property type="match status" value="1"/>
</dbReference>
<dbReference type="InterPro" id="IPR036388">
    <property type="entry name" value="WH-like_DNA-bd_sf"/>
</dbReference>
<evidence type="ECO:0000313" key="6">
    <source>
        <dbReference type="Proteomes" id="UP000003100"/>
    </source>
</evidence>
<gene>
    <name evidence="5" type="ORF">RUMHYD_01597</name>
</gene>